<comment type="similarity">
    <text evidence="1">Belongs to the LysR transcriptional regulatory family.</text>
</comment>
<dbReference type="Pfam" id="PF03466">
    <property type="entry name" value="LysR_substrate"/>
    <property type="match status" value="1"/>
</dbReference>
<dbReference type="InterPro" id="IPR000847">
    <property type="entry name" value="LysR_HTH_N"/>
</dbReference>
<feature type="domain" description="HTH lysR-type" evidence="5">
    <location>
        <begin position="2"/>
        <end position="59"/>
    </location>
</feature>
<dbReference type="InterPro" id="IPR005119">
    <property type="entry name" value="LysR_subst-bd"/>
</dbReference>
<keyword evidence="3 6" id="KW-0238">DNA-binding</keyword>
<dbReference type="Gene3D" id="3.40.190.10">
    <property type="entry name" value="Periplasmic binding protein-like II"/>
    <property type="match status" value="2"/>
</dbReference>
<keyword evidence="7" id="KW-1185">Reference proteome</keyword>
<dbReference type="Gene3D" id="1.10.10.10">
    <property type="entry name" value="Winged helix-like DNA-binding domain superfamily/Winged helix DNA-binding domain"/>
    <property type="match status" value="1"/>
</dbReference>
<comment type="caution">
    <text evidence="6">The sequence shown here is derived from an EMBL/GenBank/DDBJ whole genome shotgun (WGS) entry which is preliminary data.</text>
</comment>
<dbReference type="EMBL" id="FNJC01000001">
    <property type="protein sequence ID" value="SDO44174.1"/>
    <property type="molecule type" value="Genomic_DNA"/>
</dbReference>
<dbReference type="Pfam" id="PF00126">
    <property type="entry name" value="HTH_1"/>
    <property type="match status" value="1"/>
</dbReference>
<gene>
    <name evidence="6" type="ORF">SAMN04488061_1192</name>
</gene>
<name>A0A1H0JKN4_9HYPH</name>
<evidence type="ECO:0000259" key="5">
    <source>
        <dbReference type="PROSITE" id="PS50931"/>
    </source>
</evidence>
<evidence type="ECO:0000256" key="3">
    <source>
        <dbReference type="ARBA" id="ARBA00023125"/>
    </source>
</evidence>
<proteinExistence type="inferred from homology"/>
<dbReference type="PROSITE" id="PS50931">
    <property type="entry name" value="HTH_LYSR"/>
    <property type="match status" value="1"/>
</dbReference>
<dbReference type="InterPro" id="IPR036390">
    <property type="entry name" value="WH_DNA-bd_sf"/>
</dbReference>
<dbReference type="SUPFAM" id="SSF46785">
    <property type="entry name" value="Winged helix' DNA-binding domain"/>
    <property type="match status" value="1"/>
</dbReference>
<dbReference type="GO" id="GO:0003677">
    <property type="term" value="F:DNA binding"/>
    <property type="evidence" value="ECO:0007669"/>
    <property type="project" value="UniProtKB-KW"/>
</dbReference>
<keyword evidence="4" id="KW-0804">Transcription</keyword>
<evidence type="ECO:0000256" key="1">
    <source>
        <dbReference type="ARBA" id="ARBA00009437"/>
    </source>
</evidence>
<accession>A0A1H0JKN4</accession>
<dbReference type="RefSeq" id="WP_090227169.1">
    <property type="nucleotide sequence ID" value="NZ_FNJC01000001.1"/>
</dbReference>
<reference evidence="6 7" key="1">
    <citation type="submission" date="2016-10" db="EMBL/GenBank/DDBJ databases">
        <authorList>
            <person name="Varghese N."/>
            <person name="Submissions S."/>
        </authorList>
    </citation>
    <scope>NUCLEOTIDE SEQUENCE [LARGE SCALE GENOMIC DNA]</scope>
    <source>
        <strain evidence="6 7">CGMCC 1.6497</strain>
    </source>
</reference>
<evidence type="ECO:0000313" key="6">
    <source>
        <dbReference type="EMBL" id="SDO44174.1"/>
    </source>
</evidence>
<dbReference type="PANTHER" id="PTHR30126">
    <property type="entry name" value="HTH-TYPE TRANSCRIPTIONAL REGULATOR"/>
    <property type="match status" value="1"/>
</dbReference>
<evidence type="ECO:0000256" key="2">
    <source>
        <dbReference type="ARBA" id="ARBA00023015"/>
    </source>
</evidence>
<organism evidence="6 7">
    <name type="scientific">Filomicrobium insigne</name>
    <dbReference type="NCBI Taxonomy" id="418854"/>
    <lineage>
        <taxon>Bacteria</taxon>
        <taxon>Pseudomonadati</taxon>
        <taxon>Pseudomonadota</taxon>
        <taxon>Alphaproteobacteria</taxon>
        <taxon>Hyphomicrobiales</taxon>
        <taxon>Hyphomicrobiaceae</taxon>
        <taxon>Filomicrobium</taxon>
    </lineage>
</organism>
<keyword evidence="2" id="KW-0805">Transcription regulation</keyword>
<dbReference type="Proteomes" id="UP000198795">
    <property type="component" value="Unassembled WGS sequence"/>
</dbReference>
<dbReference type="PANTHER" id="PTHR30126:SF39">
    <property type="entry name" value="HTH-TYPE TRANSCRIPTIONAL REGULATOR CYSL"/>
    <property type="match status" value="1"/>
</dbReference>
<evidence type="ECO:0000313" key="7">
    <source>
        <dbReference type="Proteomes" id="UP000198795"/>
    </source>
</evidence>
<protein>
    <submittedName>
        <fullName evidence="6">DNA-binding transcriptional regulator, LysR family</fullName>
    </submittedName>
</protein>
<sequence>MLNLIHARTFLTVVEVRGVRAAARQLDLAPSTVADHIRQLEEELATPLIARDRGAFGLTPQGARLLPLARALVTTAERLSILVHQPWLRVAAASNIGTYMLQQPVAAFQRETDIEVEMWIGRNIDVAERIQRGESDLAVMEWWEPRKGFVAQTWSREPLVVIVGPEHRWASLEAVNVQELVTEPLLGGEPGTGTGRLLQQQFGALADRLRTTEGFGSTEAVKRAVRAGRGASIVLEAAVTDEVASGQLVMLPLEGIELAKEIKVIVPDALPSTAPAMKFLATCVN</sequence>
<dbReference type="InterPro" id="IPR036388">
    <property type="entry name" value="WH-like_DNA-bd_sf"/>
</dbReference>
<dbReference type="SUPFAM" id="SSF53850">
    <property type="entry name" value="Periplasmic binding protein-like II"/>
    <property type="match status" value="1"/>
</dbReference>
<evidence type="ECO:0000256" key="4">
    <source>
        <dbReference type="ARBA" id="ARBA00023163"/>
    </source>
</evidence>